<dbReference type="Gene3D" id="2.40.50.90">
    <property type="match status" value="1"/>
</dbReference>
<dbReference type="EMBL" id="LC066370">
    <property type="protein sequence ID" value="BAT25800.1"/>
    <property type="molecule type" value="Genomic_DNA"/>
</dbReference>
<dbReference type="SUPFAM" id="SSF50199">
    <property type="entry name" value="Staphylococcal nuclease"/>
    <property type="match status" value="1"/>
</dbReference>
<evidence type="ECO:0000256" key="1">
    <source>
        <dbReference type="SAM" id="SignalP"/>
    </source>
</evidence>
<feature type="signal peptide" evidence="1">
    <location>
        <begin position="1"/>
        <end position="25"/>
    </location>
</feature>
<dbReference type="InterPro" id="IPR016071">
    <property type="entry name" value="Staphylococal_nuclease_OB-fold"/>
</dbReference>
<dbReference type="SMART" id="SM00318">
    <property type="entry name" value="SNc"/>
    <property type="match status" value="1"/>
</dbReference>
<keyword evidence="1" id="KW-0732">Signal</keyword>
<accession>A0A0P0YWB6</accession>
<sequence>MPVLRHILICFAALVIGGAANPAESAGGGVHAERVEIVDGDTLIVSGTKARIRLYGIDAPEGRQRCRDSGGVSYLCGARSAEHLNRLVGRNGRLSCVEMDRDRYGRIVAECFRPDGVSINAAMVADGWAVEYGRYSDGRYGRAEREARRAGRGLWDGHFTPPADWRRGTRLPAEANAGRLKGG</sequence>
<organism evidence="3">
    <name type="scientific">Aureimonas altamirensis</name>
    <dbReference type="NCBI Taxonomy" id="370622"/>
    <lineage>
        <taxon>Bacteria</taxon>
        <taxon>Pseudomonadati</taxon>
        <taxon>Pseudomonadota</taxon>
        <taxon>Alphaproteobacteria</taxon>
        <taxon>Hyphomicrobiales</taxon>
        <taxon>Aurantimonadaceae</taxon>
        <taxon>Aureimonas</taxon>
    </lineage>
</organism>
<dbReference type="PANTHER" id="PTHR12302">
    <property type="entry name" value="EBNA2 BINDING PROTEIN P100"/>
    <property type="match status" value="1"/>
</dbReference>
<dbReference type="InterPro" id="IPR035437">
    <property type="entry name" value="SNase_OB-fold_sf"/>
</dbReference>
<feature type="domain" description="TNase-like" evidence="2">
    <location>
        <begin position="28"/>
        <end position="157"/>
    </location>
</feature>
<proteinExistence type="predicted"/>
<name>A0A0P0YWB6_9HYPH</name>
<feature type="chain" id="PRO_5006057826" evidence="1">
    <location>
        <begin position="26"/>
        <end position="183"/>
    </location>
</feature>
<reference evidence="3" key="1">
    <citation type="journal article" date="2015" name="Proc. Natl. Acad. Sci. U.S.A.">
        <title>Bacterial clade with the ribosomal RNA operon on a small plasmid rather than the chromosome.</title>
        <authorList>
            <person name="Anda M."/>
            <person name="Ohtsubo Y."/>
            <person name="Okubo T."/>
            <person name="Sugawara M."/>
            <person name="Nagata Y."/>
            <person name="Tsuda M."/>
            <person name="Minamisawa K."/>
            <person name="Mitsui H."/>
        </authorList>
    </citation>
    <scope>NUCLEOTIDE SEQUENCE</scope>
    <source>
        <strain evidence="3">DSM 21988</strain>
    </source>
</reference>
<dbReference type="PANTHER" id="PTHR12302:SF26">
    <property type="entry name" value="BLR1266 PROTEIN"/>
    <property type="match status" value="1"/>
</dbReference>
<dbReference type="PROSITE" id="PS50830">
    <property type="entry name" value="TNASE_3"/>
    <property type="match status" value="1"/>
</dbReference>
<dbReference type="RefSeq" id="WP_060600248.1">
    <property type="nucleotide sequence ID" value="NZ_BBWQ01000001.1"/>
</dbReference>
<evidence type="ECO:0000313" key="3">
    <source>
        <dbReference type="EMBL" id="BAT25800.1"/>
    </source>
</evidence>
<protein>
    <submittedName>
        <fullName evidence="3">Micrococcal nuclease-like nuclease</fullName>
    </submittedName>
</protein>
<evidence type="ECO:0000259" key="2">
    <source>
        <dbReference type="PROSITE" id="PS50830"/>
    </source>
</evidence>
<dbReference type="AlphaFoldDB" id="A0A0P0YWB6"/>
<dbReference type="Pfam" id="PF00565">
    <property type="entry name" value="SNase"/>
    <property type="match status" value="1"/>
</dbReference>